<protein>
    <recommendedName>
        <fullName evidence="3">Antitoxin SocA-like Panacea domain-containing protein</fullName>
    </recommendedName>
</protein>
<proteinExistence type="predicted"/>
<organism evidence="1 2">
    <name type="scientific">Desulfatibacillum aliphaticivorans</name>
    <dbReference type="NCBI Taxonomy" id="218208"/>
    <lineage>
        <taxon>Bacteria</taxon>
        <taxon>Pseudomonadati</taxon>
        <taxon>Thermodesulfobacteriota</taxon>
        <taxon>Desulfobacteria</taxon>
        <taxon>Desulfobacterales</taxon>
        <taxon>Desulfatibacillaceae</taxon>
        <taxon>Desulfatibacillum</taxon>
    </lineage>
</organism>
<dbReference type="Proteomes" id="UP000000739">
    <property type="component" value="Chromosome"/>
</dbReference>
<reference evidence="1 2" key="1">
    <citation type="journal article" date="2012" name="Environ. Microbiol.">
        <title>The genome sequence of Desulfatibacillum alkenivorans AK-01: a blueprint for anaerobic alkane oxidation.</title>
        <authorList>
            <person name="Callaghan A.V."/>
            <person name="Morris B.E."/>
            <person name="Pereira I.A."/>
            <person name="McInerney M.J."/>
            <person name="Austin R.N."/>
            <person name="Groves J.T."/>
            <person name="Kukor J.J."/>
            <person name="Suflita J.M."/>
            <person name="Young L.Y."/>
            <person name="Zylstra G.J."/>
            <person name="Wawrik B."/>
        </authorList>
    </citation>
    <scope>NUCLEOTIDE SEQUENCE [LARGE SCALE GENOMIC DNA]</scope>
    <source>
        <strain evidence="1 2">AK-01</strain>
    </source>
</reference>
<keyword evidence="2" id="KW-1185">Reference proteome</keyword>
<dbReference type="EMBL" id="CP001322">
    <property type="protein sequence ID" value="ACL06153.1"/>
    <property type="molecule type" value="Genomic_DNA"/>
</dbReference>
<evidence type="ECO:0000313" key="1">
    <source>
        <dbReference type="EMBL" id="ACL06153.1"/>
    </source>
</evidence>
<dbReference type="HOGENOM" id="CLU_122294_0_0_7"/>
<evidence type="ECO:0008006" key="3">
    <source>
        <dbReference type="Google" id="ProtNLM"/>
    </source>
</evidence>
<sequence>MERPPKYALITRLMQELRDRGSWCGETHVQKATYLLQELLCVPLGFRFTLYWHGPFSFDLRDEITAMRADGLVEIEPVDPRYGPKLKPTEQAFKVQELFPKTTEKQMPKITFVADRLGELNVLGLEKTATGFYVTNKLSRDEPPEARAAELNRIKPHISLDAALTAINEVDQMILDAQAIV</sequence>
<evidence type="ECO:0000313" key="2">
    <source>
        <dbReference type="Proteomes" id="UP000000739"/>
    </source>
</evidence>
<dbReference type="RefSeq" id="WP_015949199.1">
    <property type="nucleotide sequence ID" value="NC_011768.1"/>
</dbReference>
<dbReference type="AlphaFoldDB" id="B8FCJ0"/>
<dbReference type="eggNOG" id="COG3465">
    <property type="taxonomic scope" value="Bacteria"/>
</dbReference>
<accession>B8FCJ0</accession>
<dbReference type="KEGG" id="dal:Dalk_4474"/>
<name>B8FCJ0_DESAL</name>
<gene>
    <name evidence="1" type="ordered locus">Dalk_4474</name>
</gene>